<gene>
    <name evidence="4" type="ORF">TTHERM_00938760</name>
</gene>
<dbReference type="HOGENOM" id="CLU_327471_0_0_1"/>
<sequence length="896" mass="107179">MSNNKSNSNKKSGNTKDKNVAKYQLKHKEDMDYNYQTLNTIFNEIVEIFNEYDEKYKDVFIEDIELIVSMFIWGDKNDDNFFDFMCETNFLEQLLQITQKLQNCREIRTIIIQQICLLILNVKKPMQLNYILSHQIINDLITFQFDFNDDDFVDYYINFLKSLSQRLDQIPLQLLFNSKYSNFPLIWQTIRFYNHKETMIRTSVQNIVLGVMKIKADQLEKYLQGFPFITFYVNNACFMASQWIQIDNQIHQADYSNYQKLSDLMSDQIDQILFWEDLIHSCNEQAKKISINSFISYALIPSIFNSFISTKKGKLSIYLSLHILTIILQHISNKEILEIIILTLFGEKINRKHLEWIQHPAQEPAHFNAQWSYRHFWDDYDDFLKKQTEIIFIDQIKRNQQIQNNSVGQMPSKQSDDKQPEQVSKSDVRSYFGWDSQGRLESEIRRLTRALGVKLVQTNEEMQIEDPQNQQNQQQFQEYLGESPYDIYYNTIRELGIQKQQEKDEMSIDDRKQAIAQNYEINPFRDLILSYLRSKDDNLIMLTLQFLNSIVQNKFICDEILEYCGLLTQRKNKINYKNPKNLDSLKSFQVNLMKILQIDPPFRLNNYFIISKLIYEFACVNHSHDILLTNDQICLFNDAYRLQILKMNALIKTQIVWDFIIDLYEVEFEYIEQNLLKQTKQLDYFCFLPLDNCPNSVDLLFRQPTTKRDITRRDLMLFFIVRKLRYILIANTGLKEIENNLDLSYKSFLNNELPHWEEGKFYEIQQSKMYSCELIEKDKKVKQLYYLKDQQNMILVEYNENNRNEVKVYKNERLKKVEAQIDRADPRKLELVIKNITYNGKEKYDDFILIFENIDTCSQIKKILDENRKTSKQIEMTVLVKFLESSEKDIFIPSIY</sequence>
<evidence type="ECO:0000256" key="1">
    <source>
        <dbReference type="ARBA" id="ARBA00023006"/>
    </source>
</evidence>
<dbReference type="Proteomes" id="UP000009168">
    <property type="component" value="Unassembled WGS sequence"/>
</dbReference>
<dbReference type="InParanoid" id="Q22DR6"/>
<dbReference type="Pfam" id="PF09758">
    <property type="entry name" value="FPL"/>
    <property type="match status" value="1"/>
</dbReference>
<dbReference type="GO" id="GO:0005770">
    <property type="term" value="C:late endosome"/>
    <property type="evidence" value="ECO:0007669"/>
    <property type="project" value="TreeGrafter"/>
</dbReference>
<accession>Q22DR6</accession>
<reference evidence="5" key="1">
    <citation type="journal article" date="2006" name="PLoS Biol.">
        <title>Macronuclear genome sequence of the ciliate Tetrahymena thermophila, a model eukaryote.</title>
        <authorList>
            <person name="Eisen J.A."/>
            <person name="Coyne R.S."/>
            <person name="Wu M."/>
            <person name="Wu D."/>
            <person name="Thiagarajan M."/>
            <person name="Wortman J.R."/>
            <person name="Badger J.H."/>
            <person name="Ren Q."/>
            <person name="Amedeo P."/>
            <person name="Jones K.M."/>
            <person name="Tallon L.J."/>
            <person name="Delcher A.L."/>
            <person name="Salzberg S.L."/>
            <person name="Silva J.C."/>
            <person name="Haas B.J."/>
            <person name="Majoros W.H."/>
            <person name="Farzad M."/>
            <person name="Carlton J.M."/>
            <person name="Smith R.K. Jr."/>
            <person name="Garg J."/>
            <person name="Pearlman R.E."/>
            <person name="Karrer K.M."/>
            <person name="Sun L."/>
            <person name="Manning G."/>
            <person name="Elde N.C."/>
            <person name="Turkewitz A.P."/>
            <person name="Asai D.J."/>
            <person name="Wilkes D.E."/>
            <person name="Wang Y."/>
            <person name="Cai H."/>
            <person name="Collins K."/>
            <person name="Stewart B.A."/>
            <person name="Lee S.R."/>
            <person name="Wilamowska K."/>
            <person name="Weinberg Z."/>
            <person name="Ruzzo W.L."/>
            <person name="Wloga D."/>
            <person name="Gaertig J."/>
            <person name="Frankel J."/>
            <person name="Tsao C.-C."/>
            <person name="Gorovsky M.A."/>
            <person name="Keeling P.J."/>
            <person name="Waller R.F."/>
            <person name="Patron N.J."/>
            <person name="Cherry J.M."/>
            <person name="Stover N.A."/>
            <person name="Krieger C.J."/>
            <person name="del Toro C."/>
            <person name="Ryder H.F."/>
            <person name="Williamson S.C."/>
            <person name="Barbeau R.A."/>
            <person name="Hamilton E.P."/>
            <person name="Orias E."/>
        </authorList>
    </citation>
    <scope>NUCLEOTIDE SEQUENCE [LARGE SCALE GENOMIC DNA]</scope>
    <source>
        <strain evidence="5">SB210</strain>
    </source>
</reference>
<dbReference type="GO" id="GO:0005794">
    <property type="term" value="C:Golgi apparatus"/>
    <property type="evidence" value="ECO:0007669"/>
    <property type="project" value="TreeGrafter"/>
</dbReference>
<feature type="region of interest" description="Disordered" evidence="2">
    <location>
        <begin position="404"/>
        <end position="427"/>
    </location>
</feature>
<dbReference type="GO" id="GO:0006914">
    <property type="term" value="P:autophagy"/>
    <property type="evidence" value="ECO:0007669"/>
    <property type="project" value="UniProtKB-KW"/>
</dbReference>
<dbReference type="InterPro" id="IPR019155">
    <property type="entry name" value="CLEC16A/TT9_N"/>
</dbReference>
<dbReference type="AlphaFoldDB" id="Q22DR6"/>
<dbReference type="KEGG" id="tet:TTHERM_00938760"/>
<dbReference type="eggNOG" id="KOG2219">
    <property type="taxonomic scope" value="Eukaryota"/>
</dbReference>
<evidence type="ECO:0000256" key="2">
    <source>
        <dbReference type="SAM" id="MobiDB-lite"/>
    </source>
</evidence>
<organism evidence="4 5">
    <name type="scientific">Tetrahymena thermophila (strain SB210)</name>
    <dbReference type="NCBI Taxonomy" id="312017"/>
    <lineage>
        <taxon>Eukaryota</taxon>
        <taxon>Sar</taxon>
        <taxon>Alveolata</taxon>
        <taxon>Ciliophora</taxon>
        <taxon>Intramacronucleata</taxon>
        <taxon>Oligohymenophorea</taxon>
        <taxon>Hymenostomatida</taxon>
        <taxon>Tetrahymenina</taxon>
        <taxon>Tetrahymenidae</taxon>
        <taxon>Tetrahymena</taxon>
    </lineage>
</organism>
<dbReference type="STRING" id="312017.Q22DR6"/>
<evidence type="ECO:0000259" key="3">
    <source>
        <dbReference type="Pfam" id="PF09758"/>
    </source>
</evidence>
<proteinExistence type="predicted"/>
<dbReference type="OrthoDB" id="294052at2759"/>
<dbReference type="EMBL" id="GG662503">
    <property type="protein sequence ID" value="EAR83388.3"/>
    <property type="molecule type" value="Genomic_DNA"/>
</dbReference>
<dbReference type="InterPro" id="IPR039272">
    <property type="entry name" value="CLEC16A/TT9"/>
</dbReference>
<feature type="compositionally biased region" description="Polar residues" evidence="2">
    <location>
        <begin position="404"/>
        <end position="413"/>
    </location>
</feature>
<dbReference type="GeneID" id="7840552"/>
<dbReference type="GO" id="GO:0016197">
    <property type="term" value="P:endosomal transport"/>
    <property type="evidence" value="ECO:0007669"/>
    <property type="project" value="TreeGrafter"/>
</dbReference>
<dbReference type="RefSeq" id="XP_001031051.3">
    <property type="nucleotide sequence ID" value="XM_001031051.3"/>
</dbReference>
<evidence type="ECO:0000313" key="5">
    <source>
        <dbReference type="Proteomes" id="UP000009168"/>
    </source>
</evidence>
<feature type="compositionally biased region" description="Basic and acidic residues" evidence="2">
    <location>
        <begin position="414"/>
        <end position="427"/>
    </location>
</feature>
<dbReference type="GO" id="GO:0007034">
    <property type="term" value="P:vacuolar transport"/>
    <property type="evidence" value="ECO:0007669"/>
    <property type="project" value="TreeGrafter"/>
</dbReference>
<keyword evidence="1" id="KW-0072">Autophagy</keyword>
<keyword evidence="5" id="KW-1185">Reference proteome</keyword>
<evidence type="ECO:0000313" key="4">
    <source>
        <dbReference type="EMBL" id="EAR83388.3"/>
    </source>
</evidence>
<name>Q22DR6_TETTS</name>
<dbReference type="PANTHER" id="PTHR21481">
    <property type="entry name" value="PROTEIN CLEC16A"/>
    <property type="match status" value="1"/>
</dbReference>
<feature type="domain" description="FPL" evidence="3">
    <location>
        <begin position="64"/>
        <end position="212"/>
    </location>
</feature>
<protein>
    <submittedName>
        <fullName evidence="4">CLEC16A, putative</fullName>
    </submittedName>
</protein>
<dbReference type="GO" id="GO:1901096">
    <property type="term" value="P:regulation of autophagosome maturation"/>
    <property type="evidence" value="ECO:0007669"/>
    <property type="project" value="TreeGrafter"/>
</dbReference>
<dbReference type="PANTHER" id="PTHR21481:SF0">
    <property type="entry name" value="PROTEIN CLEC16A"/>
    <property type="match status" value="1"/>
</dbReference>